<keyword evidence="2" id="KW-0732">Signal</keyword>
<evidence type="ECO:0008006" key="5">
    <source>
        <dbReference type="Google" id="ProtNLM"/>
    </source>
</evidence>
<keyword evidence="1" id="KW-0472">Membrane</keyword>
<dbReference type="Gene3D" id="2.60.40.10">
    <property type="entry name" value="Immunoglobulins"/>
    <property type="match status" value="1"/>
</dbReference>
<feature type="chain" id="PRO_5009514862" description="Bacterial Ig domain-containing protein" evidence="2">
    <location>
        <begin position="22"/>
        <end position="174"/>
    </location>
</feature>
<keyword evidence="1" id="KW-0812">Transmembrane</keyword>
<feature type="signal peptide" evidence="2">
    <location>
        <begin position="1"/>
        <end position="21"/>
    </location>
</feature>
<evidence type="ECO:0000256" key="2">
    <source>
        <dbReference type="SAM" id="SignalP"/>
    </source>
</evidence>
<gene>
    <name evidence="3" type="ORF">A2400_01570</name>
</gene>
<protein>
    <recommendedName>
        <fullName evidence="5">Bacterial Ig domain-containing protein</fullName>
    </recommendedName>
</protein>
<sequence length="174" mass="19661">MKKYILLISMLFLFTLGTAYAQETQNPPILDDVMKNNMGVDISEENSINATNGDAIRVAGLAQVGSSVTVYFNNAQYKGVVDENGKWFVLFSVTQPKEQEYSVEAIVSDDNTKSEKVELFKILIVEEDGTPLVIEEEKRDIDFKIVVIILQSLLILLLVWFLLSPKILKTRKKK</sequence>
<dbReference type="EMBL" id="MEUN01000084">
    <property type="protein sequence ID" value="OGC44223.1"/>
    <property type="molecule type" value="Genomic_DNA"/>
</dbReference>
<dbReference type="AlphaFoldDB" id="A0A1F4UJ27"/>
<name>A0A1F4UJ27_9BACT</name>
<evidence type="ECO:0000313" key="4">
    <source>
        <dbReference type="Proteomes" id="UP000177434"/>
    </source>
</evidence>
<dbReference type="InterPro" id="IPR013783">
    <property type="entry name" value="Ig-like_fold"/>
</dbReference>
<evidence type="ECO:0000313" key="3">
    <source>
        <dbReference type="EMBL" id="OGC44223.1"/>
    </source>
</evidence>
<accession>A0A1F4UJ27</accession>
<keyword evidence="1" id="KW-1133">Transmembrane helix</keyword>
<proteinExistence type="predicted"/>
<reference evidence="3 4" key="1">
    <citation type="journal article" date="2016" name="Nat. Commun.">
        <title>Thousands of microbial genomes shed light on interconnected biogeochemical processes in an aquifer system.</title>
        <authorList>
            <person name="Anantharaman K."/>
            <person name="Brown C.T."/>
            <person name="Hug L.A."/>
            <person name="Sharon I."/>
            <person name="Castelle C.J."/>
            <person name="Probst A.J."/>
            <person name="Thomas B.C."/>
            <person name="Singh A."/>
            <person name="Wilkins M.J."/>
            <person name="Karaoz U."/>
            <person name="Brodie E.L."/>
            <person name="Williams K.H."/>
            <person name="Hubbard S.S."/>
            <person name="Banfield J.F."/>
        </authorList>
    </citation>
    <scope>NUCLEOTIDE SEQUENCE [LARGE SCALE GENOMIC DNA]</scope>
</reference>
<organism evidence="3 4">
    <name type="scientific">candidate division WS6 bacterium RIFOXYB1_FULL_33_14</name>
    <dbReference type="NCBI Taxonomy" id="1817896"/>
    <lineage>
        <taxon>Bacteria</taxon>
        <taxon>Candidatus Dojkabacteria</taxon>
    </lineage>
</organism>
<dbReference type="Proteomes" id="UP000177434">
    <property type="component" value="Unassembled WGS sequence"/>
</dbReference>
<feature type="transmembrane region" description="Helical" evidence="1">
    <location>
        <begin position="143"/>
        <end position="163"/>
    </location>
</feature>
<comment type="caution">
    <text evidence="3">The sequence shown here is derived from an EMBL/GenBank/DDBJ whole genome shotgun (WGS) entry which is preliminary data.</text>
</comment>
<evidence type="ECO:0000256" key="1">
    <source>
        <dbReference type="SAM" id="Phobius"/>
    </source>
</evidence>